<sequence>MPAMNDQRHPDIEIYVKNRSLTAIESWLVSLGESCTPSLTQDADKSTHQYSLTIAGKSIPVFIHERAAGKAWTSVWFQSGQTPWIKDLDCARIAATALETQVRCIASGWQSGDDPDEWWKVEDQTEELIQWASA</sequence>
<gene>
    <name evidence="1" type="ORF">SAMN05216175_11216</name>
</gene>
<dbReference type="Proteomes" id="UP000198623">
    <property type="component" value="Unassembled WGS sequence"/>
</dbReference>
<evidence type="ECO:0000313" key="1">
    <source>
        <dbReference type="EMBL" id="SFG72363.1"/>
    </source>
</evidence>
<name>A0A1I2U5S5_9GAMM</name>
<dbReference type="STRING" id="1045558.SAMN05216175_11216"/>
<reference evidence="2" key="1">
    <citation type="submission" date="2016-10" db="EMBL/GenBank/DDBJ databases">
        <authorList>
            <person name="Varghese N."/>
            <person name="Submissions S."/>
        </authorList>
    </citation>
    <scope>NUCLEOTIDE SEQUENCE [LARGE SCALE GENOMIC DNA]</scope>
    <source>
        <strain evidence="2">CGMCC 1.10971</strain>
    </source>
</reference>
<keyword evidence="2" id="KW-1185">Reference proteome</keyword>
<organism evidence="1 2">
    <name type="scientific">Neptunomonas qingdaonensis</name>
    <dbReference type="NCBI Taxonomy" id="1045558"/>
    <lineage>
        <taxon>Bacteria</taxon>
        <taxon>Pseudomonadati</taxon>
        <taxon>Pseudomonadota</taxon>
        <taxon>Gammaproteobacteria</taxon>
        <taxon>Oceanospirillales</taxon>
        <taxon>Oceanospirillaceae</taxon>
        <taxon>Neptunomonas</taxon>
    </lineage>
</organism>
<dbReference type="EMBL" id="FOOU01000012">
    <property type="protein sequence ID" value="SFG72363.1"/>
    <property type="molecule type" value="Genomic_DNA"/>
</dbReference>
<protein>
    <submittedName>
        <fullName evidence="1">Uncharacterized protein</fullName>
    </submittedName>
</protein>
<accession>A0A1I2U5S5</accession>
<dbReference type="AlphaFoldDB" id="A0A1I2U5S5"/>
<evidence type="ECO:0000313" key="2">
    <source>
        <dbReference type="Proteomes" id="UP000198623"/>
    </source>
</evidence>
<proteinExistence type="predicted"/>